<dbReference type="SUPFAM" id="SSF102114">
    <property type="entry name" value="Radical SAM enzymes"/>
    <property type="match status" value="1"/>
</dbReference>
<dbReference type="GO" id="GO:0046872">
    <property type="term" value="F:metal ion binding"/>
    <property type="evidence" value="ECO:0007669"/>
    <property type="project" value="UniProtKB-KW"/>
</dbReference>
<evidence type="ECO:0000313" key="7">
    <source>
        <dbReference type="Proteomes" id="UP000219573"/>
    </source>
</evidence>
<dbReference type="Pfam" id="PF13186">
    <property type="entry name" value="SPASM"/>
    <property type="match status" value="1"/>
</dbReference>
<dbReference type="Proteomes" id="UP000219573">
    <property type="component" value="Unassembled WGS sequence"/>
</dbReference>
<dbReference type="SFLD" id="SFLDG01067">
    <property type="entry name" value="SPASM/twitch_domain_containing"/>
    <property type="match status" value="1"/>
</dbReference>
<dbReference type="RefSeq" id="WP_097019572.1">
    <property type="nucleotide sequence ID" value="NZ_OBDZ01000046.1"/>
</dbReference>
<protein>
    <submittedName>
        <fullName evidence="6">Radical SAM additional 4Fe4S-binding SPASM domain-containing protein</fullName>
    </submittedName>
</protein>
<dbReference type="Pfam" id="PF12895">
    <property type="entry name" value="ANAPC3"/>
    <property type="match status" value="1"/>
</dbReference>
<name>A0A285IFW6_9FIRM</name>
<evidence type="ECO:0000259" key="5">
    <source>
        <dbReference type="PROSITE" id="PS51918"/>
    </source>
</evidence>
<dbReference type="SFLD" id="SFLDG01386">
    <property type="entry name" value="main_SPASM_domain-containing"/>
    <property type="match status" value="1"/>
</dbReference>
<dbReference type="CDD" id="cd01335">
    <property type="entry name" value="Radical_SAM"/>
    <property type="match status" value="1"/>
</dbReference>
<dbReference type="InterPro" id="IPR011990">
    <property type="entry name" value="TPR-like_helical_dom_sf"/>
</dbReference>
<dbReference type="SFLD" id="SFLDS00029">
    <property type="entry name" value="Radical_SAM"/>
    <property type="match status" value="1"/>
</dbReference>
<evidence type="ECO:0000256" key="4">
    <source>
        <dbReference type="ARBA" id="ARBA00023014"/>
    </source>
</evidence>
<dbReference type="Pfam" id="PF04055">
    <property type="entry name" value="Radical_SAM"/>
    <property type="match status" value="1"/>
</dbReference>
<keyword evidence="7" id="KW-1185">Reference proteome</keyword>
<dbReference type="SUPFAM" id="SSF48452">
    <property type="entry name" value="TPR-like"/>
    <property type="match status" value="1"/>
</dbReference>
<dbReference type="InterPro" id="IPR050377">
    <property type="entry name" value="Radical_SAM_PqqE_MftC-like"/>
</dbReference>
<proteinExistence type="predicted"/>
<evidence type="ECO:0000256" key="2">
    <source>
        <dbReference type="ARBA" id="ARBA00022723"/>
    </source>
</evidence>
<feature type="domain" description="Radical SAM core" evidence="5">
    <location>
        <begin position="2"/>
        <end position="211"/>
    </location>
</feature>
<dbReference type="NCBIfam" id="TIGR04085">
    <property type="entry name" value="rSAM_more_4Fe4S"/>
    <property type="match status" value="1"/>
</dbReference>
<sequence>MDYKRVLAVWEITGICDMGCKHCGSSYKKALADELSTEEALKLCDELAKMGLERIVISGGEAIQRRDWKLIVNRLKDKGLTVGLLTNAWSLDNEMRVDEIIGAGVSRFGISLDGLEETHDFMRKEGSFQKIMRALDLLRERDKSVVIATTITKKNLNELEQMKVLLKENDVKEWQLQLGLPMGNFKSLDSLVIDPAQMKEVIDFANRVSKEEDNMIVYLGDCFGYYSFQRLEVDKINYKKLYNKDLEENNFLWRGCAAGRETFAILPNGDIMGCVTFREKNKEFIEGNIRKRPLKDILEDPDSFKWINKINKKDLKGLCAKCQYGDECLGGCPNPRVLIEGDVYSENKYCTYNVDMKEIEGKIDKVDDFEDLYMKGRILFEKGNFQVAEILLAKALRIDRNNMEALNLYSQTHFMLKNYSQAIEVSKLILEKDANNIEAHREIGLSLCKLKNEEEGIEFLKKSIELTDTDYMAPYHDLAETLVEYNKIKEAINVLVEGRNKSEEFKKESQELYEQLVG</sequence>
<dbReference type="PROSITE" id="PS51918">
    <property type="entry name" value="RADICAL_SAM"/>
    <property type="match status" value="1"/>
</dbReference>
<dbReference type="Gene3D" id="3.20.20.70">
    <property type="entry name" value="Aldolase class I"/>
    <property type="match status" value="1"/>
</dbReference>
<keyword evidence="1" id="KW-0949">S-adenosyl-L-methionine</keyword>
<reference evidence="7" key="1">
    <citation type="submission" date="2017-09" db="EMBL/GenBank/DDBJ databases">
        <authorList>
            <person name="Varghese N."/>
            <person name="Submissions S."/>
        </authorList>
    </citation>
    <scope>NUCLEOTIDE SEQUENCE [LARGE SCALE GENOMIC DNA]</scope>
    <source>
        <strain evidence="7">MSL47</strain>
    </source>
</reference>
<accession>A0A285IFW6</accession>
<keyword evidence="3" id="KW-0408">Iron</keyword>
<keyword evidence="4" id="KW-0411">Iron-sulfur</keyword>
<dbReference type="InterPro" id="IPR006638">
    <property type="entry name" value="Elp3/MiaA/NifB-like_rSAM"/>
</dbReference>
<dbReference type="OrthoDB" id="7021155at2"/>
<dbReference type="GO" id="GO:0003824">
    <property type="term" value="F:catalytic activity"/>
    <property type="evidence" value="ECO:0007669"/>
    <property type="project" value="InterPro"/>
</dbReference>
<dbReference type="SMART" id="SM00028">
    <property type="entry name" value="TPR"/>
    <property type="match status" value="3"/>
</dbReference>
<keyword evidence="2" id="KW-0479">Metal-binding</keyword>
<dbReference type="Gene3D" id="1.25.40.10">
    <property type="entry name" value="Tetratricopeptide repeat domain"/>
    <property type="match status" value="1"/>
</dbReference>
<evidence type="ECO:0000256" key="1">
    <source>
        <dbReference type="ARBA" id="ARBA00022691"/>
    </source>
</evidence>
<organism evidence="6 7">
    <name type="scientific">Orenia metallireducens</name>
    <dbReference type="NCBI Taxonomy" id="1413210"/>
    <lineage>
        <taxon>Bacteria</taxon>
        <taxon>Bacillati</taxon>
        <taxon>Bacillota</taxon>
        <taxon>Clostridia</taxon>
        <taxon>Halanaerobiales</taxon>
        <taxon>Halobacteroidaceae</taxon>
        <taxon>Orenia</taxon>
    </lineage>
</organism>
<evidence type="ECO:0000256" key="3">
    <source>
        <dbReference type="ARBA" id="ARBA00023004"/>
    </source>
</evidence>
<dbReference type="GO" id="GO:0051536">
    <property type="term" value="F:iron-sulfur cluster binding"/>
    <property type="evidence" value="ECO:0007669"/>
    <property type="project" value="UniProtKB-KW"/>
</dbReference>
<dbReference type="InterPro" id="IPR023885">
    <property type="entry name" value="4Fe4S-binding_SPASM_dom"/>
</dbReference>
<dbReference type="SMART" id="SM00729">
    <property type="entry name" value="Elp3"/>
    <property type="match status" value="1"/>
</dbReference>
<evidence type="ECO:0000313" key="6">
    <source>
        <dbReference type="EMBL" id="SNY46890.1"/>
    </source>
</evidence>
<dbReference type="InterPro" id="IPR013785">
    <property type="entry name" value="Aldolase_TIM"/>
</dbReference>
<dbReference type="InterPro" id="IPR007197">
    <property type="entry name" value="rSAM"/>
</dbReference>
<gene>
    <name evidence="6" type="ORF">SAMN06265827_1468</name>
</gene>
<dbReference type="AlphaFoldDB" id="A0A285IFW6"/>
<dbReference type="PANTHER" id="PTHR11228:SF7">
    <property type="entry name" value="PQQA PEPTIDE CYCLASE"/>
    <property type="match status" value="1"/>
</dbReference>
<dbReference type="InterPro" id="IPR058240">
    <property type="entry name" value="rSAM_sf"/>
</dbReference>
<dbReference type="InterPro" id="IPR019734">
    <property type="entry name" value="TPR_rpt"/>
</dbReference>
<dbReference type="PANTHER" id="PTHR11228">
    <property type="entry name" value="RADICAL SAM DOMAIN PROTEIN"/>
    <property type="match status" value="1"/>
</dbReference>
<dbReference type="EMBL" id="OBDZ01000046">
    <property type="protein sequence ID" value="SNY46890.1"/>
    <property type="molecule type" value="Genomic_DNA"/>
</dbReference>